<organism evidence="1">
    <name type="scientific">marine sediment metagenome</name>
    <dbReference type="NCBI Taxonomy" id="412755"/>
    <lineage>
        <taxon>unclassified sequences</taxon>
        <taxon>metagenomes</taxon>
        <taxon>ecological metagenomes</taxon>
    </lineage>
</organism>
<dbReference type="AlphaFoldDB" id="A0A0F9PJY2"/>
<protein>
    <submittedName>
        <fullName evidence="1">Uncharacterized protein</fullName>
    </submittedName>
</protein>
<dbReference type="EMBL" id="LAZR01002400">
    <property type="protein sequence ID" value="KKN30514.1"/>
    <property type="molecule type" value="Genomic_DNA"/>
</dbReference>
<proteinExistence type="predicted"/>
<gene>
    <name evidence="1" type="ORF">LCGC14_0833390</name>
</gene>
<sequence length="68" mass="7619">MMIVSTYSPADGQTALVVKEEPTNVRGLLFSGERYYRTEVIEVRPEPTYGWEIIVGDGCPARAGWLIE</sequence>
<evidence type="ECO:0000313" key="1">
    <source>
        <dbReference type="EMBL" id="KKN30514.1"/>
    </source>
</evidence>
<name>A0A0F9PJY2_9ZZZZ</name>
<comment type="caution">
    <text evidence="1">The sequence shown here is derived from an EMBL/GenBank/DDBJ whole genome shotgun (WGS) entry which is preliminary data.</text>
</comment>
<accession>A0A0F9PJY2</accession>
<reference evidence="1" key="1">
    <citation type="journal article" date="2015" name="Nature">
        <title>Complex archaea that bridge the gap between prokaryotes and eukaryotes.</title>
        <authorList>
            <person name="Spang A."/>
            <person name="Saw J.H."/>
            <person name="Jorgensen S.L."/>
            <person name="Zaremba-Niedzwiedzka K."/>
            <person name="Martijn J."/>
            <person name="Lind A.E."/>
            <person name="van Eijk R."/>
            <person name="Schleper C."/>
            <person name="Guy L."/>
            <person name="Ettema T.J."/>
        </authorList>
    </citation>
    <scope>NUCLEOTIDE SEQUENCE</scope>
</reference>